<evidence type="ECO:0000313" key="1">
    <source>
        <dbReference type="EMBL" id="CAH2090180.1"/>
    </source>
</evidence>
<dbReference type="Proteomes" id="UP001153954">
    <property type="component" value="Unassembled WGS sequence"/>
</dbReference>
<dbReference type="AlphaFoldDB" id="A0AAU9TX87"/>
<dbReference type="PANTHER" id="PTHR46060:SF1">
    <property type="entry name" value="MARINER MOS1 TRANSPOSASE-LIKE PROTEIN"/>
    <property type="match status" value="1"/>
</dbReference>
<keyword evidence="2" id="KW-1185">Reference proteome</keyword>
<dbReference type="EMBL" id="CAKOGL010000009">
    <property type="protein sequence ID" value="CAH2090180.1"/>
    <property type="molecule type" value="Genomic_DNA"/>
</dbReference>
<evidence type="ECO:0008006" key="3">
    <source>
        <dbReference type="Google" id="ProtNLM"/>
    </source>
</evidence>
<name>A0AAU9TX87_EUPED</name>
<evidence type="ECO:0000313" key="2">
    <source>
        <dbReference type="Proteomes" id="UP001153954"/>
    </source>
</evidence>
<proteinExistence type="predicted"/>
<sequence length="104" mass="11843">MASVFWDAEGIIMIDYLEKGASITGSYHAEQIKKMREAIKENRRGKLRAKVLSHPDHAPSHKAEVTLDALREAVLNCEVMAALQPFFEEQEKIFFNGIQALEKR</sequence>
<dbReference type="Gene3D" id="3.30.420.10">
    <property type="entry name" value="Ribonuclease H-like superfamily/Ribonuclease H"/>
    <property type="match status" value="1"/>
</dbReference>
<accession>A0AAU9TX87</accession>
<comment type="caution">
    <text evidence="1">The sequence shown here is derived from an EMBL/GenBank/DDBJ whole genome shotgun (WGS) entry which is preliminary data.</text>
</comment>
<dbReference type="Pfam" id="PF01359">
    <property type="entry name" value="Transposase_1"/>
    <property type="match status" value="1"/>
</dbReference>
<dbReference type="InterPro" id="IPR052709">
    <property type="entry name" value="Transposase-MT_Hybrid"/>
</dbReference>
<dbReference type="PANTHER" id="PTHR46060">
    <property type="entry name" value="MARINER MOS1 TRANSPOSASE-LIKE PROTEIN"/>
    <property type="match status" value="1"/>
</dbReference>
<dbReference type="InterPro" id="IPR001888">
    <property type="entry name" value="Transposase_1"/>
</dbReference>
<dbReference type="GO" id="GO:0003676">
    <property type="term" value="F:nucleic acid binding"/>
    <property type="evidence" value="ECO:0007669"/>
    <property type="project" value="InterPro"/>
</dbReference>
<reference evidence="1" key="1">
    <citation type="submission" date="2022-03" db="EMBL/GenBank/DDBJ databases">
        <authorList>
            <person name="Tunstrom K."/>
        </authorList>
    </citation>
    <scope>NUCLEOTIDE SEQUENCE</scope>
</reference>
<organism evidence="1 2">
    <name type="scientific">Euphydryas editha</name>
    <name type="common">Edith's checkerspot</name>
    <dbReference type="NCBI Taxonomy" id="104508"/>
    <lineage>
        <taxon>Eukaryota</taxon>
        <taxon>Metazoa</taxon>
        <taxon>Ecdysozoa</taxon>
        <taxon>Arthropoda</taxon>
        <taxon>Hexapoda</taxon>
        <taxon>Insecta</taxon>
        <taxon>Pterygota</taxon>
        <taxon>Neoptera</taxon>
        <taxon>Endopterygota</taxon>
        <taxon>Lepidoptera</taxon>
        <taxon>Glossata</taxon>
        <taxon>Ditrysia</taxon>
        <taxon>Papilionoidea</taxon>
        <taxon>Nymphalidae</taxon>
        <taxon>Nymphalinae</taxon>
        <taxon>Euphydryas</taxon>
    </lineage>
</organism>
<gene>
    <name evidence="1" type="ORF">EEDITHA_LOCUS6165</name>
</gene>
<protein>
    <recommendedName>
        <fullName evidence="3">Transposase</fullName>
    </recommendedName>
</protein>
<dbReference type="InterPro" id="IPR036397">
    <property type="entry name" value="RNaseH_sf"/>
</dbReference>